<feature type="transmembrane region" description="Helical" evidence="1">
    <location>
        <begin position="133"/>
        <end position="154"/>
    </location>
</feature>
<keyword evidence="1" id="KW-0472">Membrane</keyword>
<organism evidence="3">
    <name type="scientific">Sarcocystis aucheniae</name>
    <dbReference type="NCBI Taxonomy" id="65407"/>
    <lineage>
        <taxon>Eukaryota</taxon>
        <taxon>Sar</taxon>
        <taxon>Alveolata</taxon>
        <taxon>Apicomplexa</taxon>
        <taxon>Conoidasida</taxon>
        <taxon>Coccidia</taxon>
        <taxon>Eucoccidiorida</taxon>
        <taxon>Eimeriorina</taxon>
        <taxon>Sarcocystidae</taxon>
        <taxon>Sarcocystis</taxon>
    </lineage>
</organism>
<feature type="transmembrane region" description="Helical" evidence="1">
    <location>
        <begin position="70"/>
        <end position="95"/>
    </location>
</feature>
<evidence type="ECO:0000256" key="1">
    <source>
        <dbReference type="SAM" id="Phobius"/>
    </source>
</evidence>
<keyword evidence="1" id="KW-1133">Transmembrane helix</keyword>
<evidence type="ECO:0000256" key="2">
    <source>
        <dbReference type="SAM" id="SignalP"/>
    </source>
</evidence>
<feature type="transmembrane region" description="Helical" evidence="1">
    <location>
        <begin position="34"/>
        <end position="58"/>
    </location>
</feature>
<reference evidence="3" key="1">
    <citation type="journal article" date="2019" name="Transbound. Emerg. Dis.">
        <title>In silico identification of immunotherapeutic and diagnostic targets in the glycosylphosphatidylinositol metabolism of the coccidian Sarcocystis aucheniae.</title>
        <authorList>
            <person name="Decker C."/>
            <person name="Wieser S.N."/>
            <person name="Soria M."/>
            <person name="de Alba P."/>
            <person name="Florin-Christensen M."/>
            <person name="Schnittger L."/>
        </authorList>
    </citation>
    <scope>NUCLEOTIDE SEQUENCE</scope>
    <source>
        <strain evidence="3">T1</strain>
    </source>
</reference>
<protein>
    <submittedName>
        <fullName evidence="3">Uncharacterized protein</fullName>
    </submittedName>
</protein>
<accession>A0A5P9S3K7</accession>
<keyword evidence="2" id="KW-0732">Signal</keyword>
<dbReference type="EMBL" id="MK825585">
    <property type="protein sequence ID" value="QFV20519.1"/>
    <property type="molecule type" value="mRNA"/>
</dbReference>
<feature type="signal peptide" evidence="2">
    <location>
        <begin position="1"/>
        <end position="18"/>
    </location>
</feature>
<name>A0A5P9S3K7_9APIC</name>
<evidence type="ECO:0000313" key="3">
    <source>
        <dbReference type="EMBL" id="QFV20519.1"/>
    </source>
</evidence>
<keyword evidence="1" id="KW-0812">Transmembrane</keyword>
<feature type="chain" id="PRO_5024420053" evidence="2">
    <location>
        <begin position="19"/>
        <end position="155"/>
    </location>
</feature>
<sequence>MLVVLLLFLLPAAPPASATCFRVHPVLSPTSCLFAISSIILAATLCTSFTAAIGVRAAHALSTAAMMAGMYFAGDICLLAIFHTFCTTAPCQLFARGVLLSRTAGSAAETVSAAATAGTTDTNDFSSSARSKGAGAIAGIAATAVTVATLSAAIS</sequence>
<dbReference type="AlphaFoldDB" id="A0A5P9S3K7"/>
<proteinExistence type="evidence at transcript level"/>